<protein>
    <submittedName>
        <fullName evidence="1">Uncharacterized protein</fullName>
    </submittedName>
</protein>
<organism evidence="1 2">
    <name type="scientific">Planifilum fimeticola</name>
    <dbReference type="NCBI Taxonomy" id="201975"/>
    <lineage>
        <taxon>Bacteria</taxon>
        <taxon>Bacillati</taxon>
        <taxon>Bacillota</taxon>
        <taxon>Bacilli</taxon>
        <taxon>Bacillales</taxon>
        <taxon>Thermoactinomycetaceae</taxon>
        <taxon>Planifilum</taxon>
    </lineage>
</organism>
<comment type="caution">
    <text evidence="1">The sequence shown here is derived from an EMBL/GenBank/DDBJ whole genome shotgun (WGS) entry which is preliminary data.</text>
</comment>
<gene>
    <name evidence="1" type="ORF">CLV97_12566</name>
</gene>
<evidence type="ECO:0000313" key="1">
    <source>
        <dbReference type="EMBL" id="PRX39450.1"/>
    </source>
</evidence>
<proteinExistence type="predicted"/>
<dbReference type="Proteomes" id="UP000237797">
    <property type="component" value="Unassembled WGS sequence"/>
</dbReference>
<keyword evidence="2" id="KW-1185">Reference proteome</keyword>
<accession>A0A2T0LC04</accession>
<dbReference type="EMBL" id="PVNE01000025">
    <property type="protein sequence ID" value="PRX39450.1"/>
    <property type="molecule type" value="Genomic_DNA"/>
</dbReference>
<dbReference type="AlphaFoldDB" id="A0A2T0LC04"/>
<evidence type="ECO:0000313" key="2">
    <source>
        <dbReference type="Proteomes" id="UP000237797"/>
    </source>
</evidence>
<sequence length="231" mass="27102">MVPLPYRCIRCTIQTECPSRRTYSKPRPSDDEAPEEVFEKFLLTKSKLLSTSRKHWQSDAKELLKLLQSSSTLQKIVEKTCTSGRIFDIEEMIETAAFHKKRLYNTTLSQKDEFAFAYQLLQHIAYKGRSFRQNTMEQLAGAYGYTKWYDNRTHSDQTIRSFFKTTLERLLTFIQVELQKQIPKEKMDQIIFNLNKSQLNIAADQGFIHAEMHVEDDVDGENRGTLEEKDR</sequence>
<reference evidence="1 2" key="1">
    <citation type="submission" date="2018-03" db="EMBL/GenBank/DDBJ databases">
        <title>Genomic Encyclopedia of Archaeal and Bacterial Type Strains, Phase II (KMG-II): from individual species to whole genera.</title>
        <authorList>
            <person name="Goeker M."/>
        </authorList>
    </citation>
    <scope>NUCLEOTIDE SEQUENCE [LARGE SCALE GENOMIC DNA]</scope>
    <source>
        <strain evidence="1 2">DSM 44946</strain>
    </source>
</reference>
<name>A0A2T0LC04_9BACL</name>